<feature type="region of interest" description="Disordered" evidence="1">
    <location>
        <begin position="56"/>
        <end position="95"/>
    </location>
</feature>
<evidence type="ECO:0000313" key="3">
    <source>
        <dbReference type="EMBL" id="EXC16194.1"/>
    </source>
</evidence>
<evidence type="ECO:0000256" key="1">
    <source>
        <dbReference type="SAM" id="MobiDB-lite"/>
    </source>
</evidence>
<evidence type="ECO:0000313" key="4">
    <source>
        <dbReference type="Proteomes" id="UP000030645"/>
    </source>
</evidence>
<dbReference type="eggNOG" id="ENOG502SC18">
    <property type="taxonomic scope" value="Eukaryota"/>
</dbReference>
<reference evidence="4" key="1">
    <citation type="submission" date="2013-01" db="EMBL/GenBank/DDBJ databases">
        <title>Draft Genome Sequence of a Mulberry Tree, Morus notabilis C.K. Schneid.</title>
        <authorList>
            <person name="He N."/>
            <person name="Zhao S."/>
        </authorList>
    </citation>
    <scope>NUCLEOTIDE SEQUENCE</scope>
</reference>
<feature type="compositionally biased region" description="Polar residues" evidence="1">
    <location>
        <begin position="72"/>
        <end position="82"/>
    </location>
</feature>
<organism evidence="3 4">
    <name type="scientific">Morus notabilis</name>
    <dbReference type="NCBI Taxonomy" id="981085"/>
    <lineage>
        <taxon>Eukaryota</taxon>
        <taxon>Viridiplantae</taxon>
        <taxon>Streptophyta</taxon>
        <taxon>Embryophyta</taxon>
        <taxon>Tracheophyta</taxon>
        <taxon>Spermatophyta</taxon>
        <taxon>Magnoliopsida</taxon>
        <taxon>eudicotyledons</taxon>
        <taxon>Gunneridae</taxon>
        <taxon>Pentapetalae</taxon>
        <taxon>rosids</taxon>
        <taxon>fabids</taxon>
        <taxon>Rosales</taxon>
        <taxon>Moraceae</taxon>
        <taxon>Moreae</taxon>
        <taxon>Morus</taxon>
    </lineage>
</organism>
<keyword evidence="2" id="KW-0732">Signal</keyword>
<dbReference type="EMBL" id="KE345789">
    <property type="protein sequence ID" value="EXC16194.1"/>
    <property type="molecule type" value="Genomic_DNA"/>
</dbReference>
<dbReference type="PANTHER" id="PTHR36040">
    <property type="entry name" value="OS04G0188500 PROTEIN"/>
    <property type="match status" value="1"/>
</dbReference>
<protein>
    <submittedName>
        <fullName evidence="3">Uncharacterized protein</fullName>
    </submittedName>
</protein>
<dbReference type="AlphaFoldDB" id="W9S7N7"/>
<feature type="chain" id="PRO_5004928955" evidence="2">
    <location>
        <begin position="19"/>
        <end position="95"/>
    </location>
</feature>
<name>W9S7N7_9ROSA</name>
<evidence type="ECO:0000256" key="2">
    <source>
        <dbReference type="SAM" id="SignalP"/>
    </source>
</evidence>
<sequence>MKIFVLFLVLMMVGSCLAASRRAKFLGGMYGQQQRFRVEKGKSIESSSMEKMSRVMYPERNFNNHHSIPRQHYNNGSGTSQGDDPDDNESETAQP</sequence>
<accession>W9S7N7</accession>
<keyword evidence="4" id="KW-1185">Reference proteome</keyword>
<feature type="compositionally biased region" description="Acidic residues" evidence="1">
    <location>
        <begin position="83"/>
        <end position="95"/>
    </location>
</feature>
<feature type="signal peptide" evidence="2">
    <location>
        <begin position="1"/>
        <end position="18"/>
    </location>
</feature>
<proteinExistence type="predicted"/>
<dbReference type="Proteomes" id="UP000030645">
    <property type="component" value="Unassembled WGS sequence"/>
</dbReference>
<dbReference type="PANTHER" id="PTHR36040:SF3">
    <property type="entry name" value="OS04G0188500 PROTEIN"/>
    <property type="match status" value="1"/>
</dbReference>
<dbReference type="PROSITE" id="PS51257">
    <property type="entry name" value="PROKAR_LIPOPROTEIN"/>
    <property type="match status" value="1"/>
</dbReference>
<gene>
    <name evidence="3" type="ORF">L484_024365</name>
</gene>